<dbReference type="AlphaFoldDB" id="A0A2S9XVH9"/>
<evidence type="ECO:0000313" key="4">
    <source>
        <dbReference type="Proteomes" id="UP000237968"/>
    </source>
</evidence>
<feature type="region of interest" description="Disordered" evidence="1">
    <location>
        <begin position="31"/>
        <end position="84"/>
    </location>
</feature>
<protein>
    <submittedName>
        <fullName evidence="3">Uncharacterized protein</fullName>
    </submittedName>
</protein>
<feature type="compositionally biased region" description="Acidic residues" evidence="1">
    <location>
        <begin position="58"/>
        <end position="72"/>
    </location>
</feature>
<evidence type="ECO:0000313" key="3">
    <source>
        <dbReference type="EMBL" id="PRP96750.1"/>
    </source>
</evidence>
<reference evidence="3 4" key="1">
    <citation type="submission" date="2018-03" db="EMBL/GenBank/DDBJ databases">
        <title>Draft Genome Sequences of the Obligatory Marine Myxobacteria Enhygromyxa salina SWB005.</title>
        <authorList>
            <person name="Poehlein A."/>
            <person name="Moghaddam J.A."/>
            <person name="Harms H."/>
            <person name="Alanjari M."/>
            <person name="Koenig G.M."/>
            <person name="Daniel R."/>
            <person name="Schaeberle T.F."/>
        </authorList>
    </citation>
    <scope>NUCLEOTIDE SEQUENCE [LARGE SCALE GENOMIC DNA]</scope>
    <source>
        <strain evidence="3 4">SWB005</strain>
    </source>
</reference>
<evidence type="ECO:0000256" key="1">
    <source>
        <dbReference type="SAM" id="MobiDB-lite"/>
    </source>
</evidence>
<dbReference type="Proteomes" id="UP000237968">
    <property type="component" value="Unassembled WGS sequence"/>
</dbReference>
<accession>A0A2S9XVH9</accession>
<feature type="chain" id="PRO_5015618734" evidence="2">
    <location>
        <begin position="27"/>
        <end position="447"/>
    </location>
</feature>
<proteinExistence type="predicted"/>
<keyword evidence="4" id="KW-1185">Reference proteome</keyword>
<dbReference type="PROSITE" id="PS51257">
    <property type="entry name" value="PROKAR_LIPOPROTEIN"/>
    <property type="match status" value="1"/>
</dbReference>
<name>A0A2S9XVH9_9BACT</name>
<comment type="caution">
    <text evidence="3">The sequence shown here is derived from an EMBL/GenBank/DDBJ whole genome shotgun (WGS) entry which is preliminary data.</text>
</comment>
<keyword evidence="2" id="KW-0732">Signal</keyword>
<organism evidence="3 4">
    <name type="scientific">Enhygromyxa salina</name>
    <dbReference type="NCBI Taxonomy" id="215803"/>
    <lineage>
        <taxon>Bacteria</taxon>
        <taxon>Pseudomonadati</taxon>
        <taxon>Myxococcota</taxon>
        <taxon>Polyangia</taxon>
        <taxon>Nannocystales</taxon>
        <taxon>Nannocystaceae</taxon>
        <taxon>Enhygromyxa</taxon>
    </lineage>
</organism>
<dbReference type="EMBL" id="PVNK01000164">
    <property type="protein sequence ID" value="PRP96750.1"/>
    <property type="molecule type" value="Genomic_DNA"/>
</dbReference>
<evidence type="ECO:0000256" key="2">
    <source>
        <dbReference type="SAM" id="SignalP"/>
    </source>
</evidence>
<dbReference type="RefSeq" id="WP_181197868.1">
    <property type="nucleotide sequence ID" value="NZ_PVNK01000164.1"/>
</dbReference>
<gene>
    <name evidence="3" type="ORF">ENSA5_35240</name>
</gene>
<feature type="compositionally biased region" description="Acidic residues" evidence="1">
    <location>
        <begin position="31"/>
        <end position="50"/>
    </location>
</feature>
<sequence length="447" mass="46868">MKTIEPCHGRLRAALLTLPLISLACADDAELEGGDDTSETDGPGDGDSGDGDGATGDGDGDPGDGDGDPGDGDGDKPGLGDTPNVLCEAATVNLEMIVAENSSGAPDPLAIEAAYVGTGLQEFVQQADAVTGRVDAGVLIDDAAILASLEDAIALGDPLDMLDIEWTIYLVMQQYIRHEVSDVAATLPDPGNDPALLYARWDDAWCYWDAGLRPIAQLADGVGLSGDSIEADIDAGFEWGHSGIEGEQPWAIDEWVVPPAKQVVEKSTYAIAHRLVMQWSADAATEGDPDLAAAQARAAYGAFQLIEDRMNSKNTPGIGIVETALLGDPALIDADDVLDQMNIAFVKRTRKYTDLALPDVSGLMGTAEGHTGANEGATYSKLVEPFMAELDGFDLDAYRGHWAAWIEAIVNDDLDAAESASAALTDYNCQLQAALGIVECTSAIDED</sequence>
<feature type="signal peptide" evidence="2">
    <location>
        <begin position="1"/>
        <end position="26"/>
    </location>
</feature>